<reference evidence="4 5" key="1">
    <citation type="submission" date="2023-07" db="EMBL/GenBank/DDBJ databases">
        <title>Sequencing the genomes of 1000 actinobacteria strains.</title>
        <authorList>
            <person name="Klenk H.-P."/>
        </authorList>
    </citation>
    <scope>NUCLEOTIDE SEQUENCE [LARGE SCALE GENOMIC DNA]</scope>
    <source>
        <strain evidence="4 5">GD13</strain>
    </source>
</reference>
<dbReference type="PROSITE" id="PS50977">
    <property type="entry name" value="HTH_TETR_2"/>
    <property type="match status" value="1"/>
</dbReference>
<feature type="DNA-binding region" description="H-T-H motif" evidence="2">
    <location>
        <begin position="45"/>
        <end position="64"/>
    </location>
</feature>
<name>A0ABT9NIP3_9ACTN</name>
<sequence>MTAAPAPPPEPAPPRDWRAYDARVLPPIVDAARACFVESGYDGTSIRQVAERAGLSVPGLYHHYRSKQALLVAILEAAMADLWWRSEAALAGAGEDPVARIDALVECLVLFHAHERDLAFLAWSELRSADPDVRTEHVARRDRQQRLLDEAVEDGVRAQVVRTPYPREASRAVVTMCTSVAQWYRIGGELSPAELAARYQRITRDALGIVEREHREAPGR</sequence>
<dbReference type="PANTHER" id="PTHR30055">
    <property type="entry name" value="HTH-TYPE TRANSCRIPTIONAL REGULATOR RUTR"/>
    <property type="match status" value="1"/>
</dbReference>
<dbReference type="InterPro" id="IPR001647">
    <property type="entry name" value="HTH_TetR"/>
</dbReference>
<dbReference type="SUPFAM" id="SSF48498">
    <property type="entry name" value="Tetracyclin repressor-like, C-terminal domain"/>
    <property type="match status" value="1"/>
</dbReference>
<keyword evidence="5" id="KW-1185">Reference proteome</keyword>
<accession>A0ABT9NIP3</accession>
<gene>
    <name evidence="4" type="ORF">J2S59_000040</name>
</gene>
<dbReference type="InterPro" id="IPR050109">
    <property type="entry name" value="HTH-type_TetR-like_transc_reg"/>
</dbReference>
<dbReference type="RefSeq" id="WP_306824693.1">
    <property type="nucleotide sequence ID" value="NZ_JAUSQM010000001.1"/>
</dbReference>
<dbReference type="SUPFAM" id="SSF46689">
    <property type="entry name" value="Homeodomain-like"/>
    <property type="match status" value="1"/>
</dbReference>
<evidence type="ECO:0000256" key="1">
    <source>
        <dbReference type="ARBA" id="ARBA00023125"/>
    </source>
</evidence>
<protein>
    <submittedName>
        <fullName evidence="4">AcrR family transcriptional regulator</fullName>
    </submittedName>
</protein>
<dbReference type="InterPro" id="IPR009057">
    <property type="entry name" value="Homeodomain-like_sf"/>
</dbReference>
<dbReference type="Proteomes" id="UP001240447">
    <property type="component" value="Unassembled WGS sequence"/>
</dbReference>
<dbReference type="Pfam" id="PF17932">
    <property type="entry name" value="TetR_C_24"/>
    <property type="match status" value="1"/>
</dbReference>
<proteinExistence type="predicted"/>
<organism evidence="4 5">
    <name type="scientific">Nocardioides massiliensis</name>
    <dbReference type="NCBI Taxonomy" id="1325935"/>
    <lineage>
        <taxon>Bacteria</taxon>
        <taxon>Bacillati</taxon>
        <taxon>Actinomycetota</taxon>
        <taxon>Actinomycetes</taxon>
        <taxon>Propionibacteriales</taxon>
        <taxon>Nocardioidaceae</taxon>
        <taxon>Nocardioides</taxon>
    </lineage>
</organism>
<dbReference type="Gene3D" id="1.10.357.10">
    <property type="entry name" value="Tetracycline Repressor, domain 2"/>
    <property type="match status" value="1"/>
</dbReference>
<evidence type="ECO:0000259" key="3">
    <source>
        <dbReference type="PROSITE" id="PS50977"/>
    </source>
</evidence>
<evidence type="ECO:0000313" key="4">
    <source>
        <dbReference type="EMBL" id="MDP9820231.1"/>
    </source>
</evidence>
<dbReference type="EMBL" id="JAUSQM010000001">
    <property type="protein sequence ID" value="MDP9820231.1"/>
    <property type="molecule type" value="Genomic_DNA"/>
</dbReference>
<dbReference type="InterPro" id="IPR036271">
    <property type="entry name" value="Tet_transcr_reg_TetR-rel_C_sf"/>
</dbReference>
<evidence type="ECO:0000256" key="2">
    <source>
        <dbReference type="PROSITE-ProRule" id="PRU00335"/>
    </source>
</evidence>
<feature type="domain" description="HTH tetR-type" evidence="3">
    <location>
        <begin position="22"/>
        <end position="82"/>
    </location>
</feature>
<dbReference type="Pfam" id="PF00440">
    <property type="entry name" value="TetR_N"/>
    <property type="match status" value="1"/>
</dbReference>
<comment type="caution">
    <text evidence="4">The sequence shown here is derived from an EMBL/GenBank/DDBJ whole genome shotgun (WGS) entry which is preliminary data.</text>
</comment>
<dbReference type="PRINTS" id="PR00455">
    <property type="entry name" value="HTHTETR"/>
</dbReference>
<dbReference type="InterPro" id="IPR041490">
    <property type="entry name" value="KstR2_TetR_C"/>
</dbReference>
<keyword evidence="1 2" id="KW-0238">DNA-binding</keyword>
<dbReference type="PANTHER" id="PTHR30055:SF237">
    <property type="entry name" value="TRANSCRIPTIONAL REPRESSOR MCE3R"/>
    <property type="match status" value="1"/>
</dbReference>
<evidence type="ECO:0000313" key="5">
    <source>
        <dbReference type="Proteomes" id="UP001240447"/>
    </source>
</evidence>